<accession>A0A5J6V7A0</accession>
<evidence type="ECO:0000256" key="1">
    <source>
        <dbReference type="ARBA" id="ARBA00022679"/>
    </source>
</evidence>
<dbReference type="KEGG" id="serw:FY030_10040"/>
<organism evidence="5 6">
    <name type="scientific">Ornithinimicrobium pratense</name>
    <dbReference type="NCBI Taxonomy" id="2593973"/>
    <lineage>
        <taxon>Bacteria</taxon>
        <taxon>Bacillati</taxon>
        <taxon>Actinomycetota</taxon>
        <taxon>Actinomycetes</taxon>
        <taxon>Micrococcales</taxon>
        <taxon>Ornithinimicrobiaceae</taxon>
        <taxon>Ornithinimicrobium</taxon>
    </lineage>
</organism>
<feature type="domain" description="Phospholipid/glycerol acyltransferase" evidence="4">
    <location>
        <begin position="48"/>
        <end position="166"/>
    </location>
</feature>
<sequence>MTGVKRPPSHHPLPWSYGLVIRTVRPTLQVLTRRNWSGGEHVPRQGGFIAAANHYSEIDPLTVGHFLVDQGRPPFFLAKSSLFTVPLLGAALRHLRQVPVYRATSKAGDALESARSTLEEGLPIAIMPEGTLTRDPDLWPMKARPGVGRLALTTGAPVIPIAQWGAQELLGRYARRPGNVFKRPMQHVQAGPPVDLSDLMDRPDDPRAHQEATRRVMAAITAMLADIRGEQPPPEPYDMAKHPRDRKNDHKKDQA</sequence>
<dbReference type="Proteomes" id="UP000326546">
    <property type="component" value="Chromosome"/>
</dbReference>
<dbReference type="InterPro" id="IPR002123">
    <property type="entry name" value="Plipid/glycerol_acylTrfase"/>
</dbReference>
<evidence type="ECO:0000256" key="3">
    <source>
        <dbReference type="SAM" id="MobiDB-lite"/>
    </source>
</evidence>
<dbReference type="PANTHER" id="PTHR10434:SF55">
    <property type="entry name" value="POSSIBLE ACYLTRANSFERASE"/>
    <property type="match status" value="1"/>
</dbReference>
<name>A0A5J6V7A0_9MICO</name>
<dbReference type="RefSeq" id="WP_158061386.1">
    <property type="nucleotide sequence ID" value="NZ_CP044427.1"/>
</dbReference>
<dbReference type="GO" id="GO:0003841">
    <property type="term" value="F:1-acylglycerol-3-phosphate O-acyltransferase activity"/>
    <property type="evidence" value="ECO:0007669"/>
    <property type="project" value="TreeGrafter"/>
</dbReference>
<dbReference type="AlphaFoldDB" id="A0A5J6V7A0"/>
<dbReference type="OrthoDB" id="9806008at2"/>
<dbReference type="CDD" id="cd07989">
    <property type="entry name" value="LPLAT_AGPAT-like"/>
    <property type="match status" value="1"/>
</dbReference>
<dbReference type="GO" id="GO:0006654">
    <property type="term" value="P:phosphatidic acid biosynthetic process"/>
    <property type="evidence" value="ECO:0007669"/>
    <property type="project" value="TreeGrafter"/>
</dbReference>
<evidence type="ECO:0000259" key="4">
    <source>
        <dbReference type="SMART" id="SM00563"/>
    </source>
</evidence>
<dbReference type="PANTHER" id="PTHR10434">
    <property type="entry name" value="1-ACYL-SN-GLYCEROL-3-PHOSPHATE ACYLTRANSFERASE"/>
    <property type="match status" value="1"/>
</dbReference>
<keyword evidence="2 5" id="KW-0012">Acyltransferase</keyword>
<evidence type="ECO:0000256" key="2">
    <source>
        <dbReference type="ARBA" id="ARBA00023315"/>
    </source>
</evidence>
<gene>
    <name evidence="5" type="ORF">FY030_10040</name>
</gene>
<evidence type="ECO:0000313" key="5">
    <source>
        <dbReference type="EMBL" id="QFG69001.1"/>
    </source>
</evidence>
<protein>
    <submittedName>
        <fullName evidence="5">1-acyl-sn-glycerol-3-phosphate acyltransferase</fullName>
    </submittedName>
</protein>
<evidence type="ECO:0000313" key="6">
    <source>
        <dbReference type="Proteomes" id="UP000326546"/>
    </source>
</evidence>
<keyword evidence="1 5" id="KW-0808">Transferase</keyword>
<feature type="region of interest" description="Disordered" evidence="3">
    <location>
        <begin position="225"/>
        <end position="255"/>
    </location>
</feature>
<dbReference type="EMBL" id="CP044427">
    <property type="protein sequence ID" value="QFG69001.1"/>
    <property type="molecule type" value="Genomic_DNA"/>
</dbReference>
<dbReference type="SUPFAM" id="SSF69593">
    <property type="entry name" value="Glycerol-3-phosphate (1)-acyltransferase"/>
    <property type="match status" value="1"/>
</dbReference>
<dbReference type="SMART" id="SM00563">
    <property type="entry name" value="PlsC"/>
    <property type="match status" value="1"/>
</dbReference>
<dbReference type="Pfam" id="PF01553">
    <property type="entry name" value="Acyltransferase"/>
    <property type="match status" value="1"/>
</dbReference>
<reference evidence="5 6" key="1">
    <citation type="submission" date="2019-09" db="EMBL/GenBank/DDBJ databases">
        <title>Serinicoccus pratensis sp. nov., isolated from meadow soil.</title>
        <authorList>
            <person name="Zhang W."/>
        </authorList>
    </citation>
    <scope>NUCLEOTIDE SEQUENCE [LARGE SCALE GENOMIC DNA]</scope>
    <source>
        <strain evidence="5 6">W204</strain>
    </source>
</reference>
<feature type="compositionally biased region" description="Basic and acidic residues" evidence="3">
    <location>
        <begin position="238"/>
        <end position="255"/>
    </location>
</feature>
<dbReference type="GO" id="GO:0005886">
    <property type="term" value="C:plasma membrane"/>
    <property type="evidence" value="ECO:0007669"/>
    <property type="project" value="TreeGrafter"/>
</dbReference>
<proteinExistence type="predicted"/>
<keyword evidence="6" id="KW-1185">Reference proteome</keyword>